<organism evidence="3 4">
    <name type="scientific">Lucilia cuprina</name>
    <name type="common">Green bottle fly</name>
    <name type="synonym">Australian sheep blowfly</name>
    <dbReference type="NCBI Taxonomy" id="7375"/>
    <lineage>
        <taxon>Eukaryota</taxon>
        <taxon>Metazoa</taxon>
        <taxon>Ecdysozoa</taxon>
        <taxon>Arthropoda</taxon>
        <taxon>Hexapoda</taxon>
        <taxon>Insecta</taxon>
        <taxon>Pterygota</taxon>
        <taxon>Neoptera</taxon>
        <taxon>Endopterygota</taxon>
        <taxon>Diptera</taxon>
        <taxon>Brachycera</taxon>
        <taxon>Muscomorpha</taxon>
        <taxon>Oestroidea</taxon>
        <taxon>Calliphoridae</taxon>
        <taxon>Luciliinae</taxon>
        <taxon>Lucilia</taxon>
    </lineage>
</organism>
<feature type="transmembrane region" description="Helical" evidence="2">
    <location>
        <begin position="187"/>
        <end position="208"/>
    </location>
</feature>
<keyword evidence="2" id="KW-0472">Membrane</keyword>
<evidence type="ECO:0000313" key="3">
    <source>
        <dbReference type="EMBL" id="KNC30643.1"/>
    </source>
</evidence>
<evidence type="ECO:0000256" key="2">
    <source>
        <dbReference type="SAM" id="Phobius"/>
    </source>
</evidence>
<dbReference type="GO" id="GO:0035159">
    <property type="term" value="P:regulation of tube length, open tracheal system"/>
    <property type="evidence" value="ECO:0007669"/>
    <property type="project" value="TreeGrafter"/>
</dbReference>
<dbReference type="AlphaFoldDB" id="A0A0L0CE03"/>
<sequence length="257" mass="29311">MNYGRKTPSTYRSNPSVYSHTTGRSSTNLHTVKSRSTRSVRIPWYQRPILKNNQYIDIQKNAMMIGLFAIFLALFTIGTAIFDIYCLAMAAPGSTHYGYYIISYEFVYVGNKHVRNMLMVFALFSLVLGVIILFTSILLVVALRKEYERKILPWLWTFAIFTVWRFLSLLFFAIVNDLYFAYNAVMVFLWSVFVLICIIGWCVVYSLFLELVDLTKLEDLAHLRMGTMASLHASTANSLAGSRPTTPHSTVSTMPVG</sequence>
<evidence type="ECO:0000256" key="1">
    <source>
        <dbReference type="SAM" id="MobiDB-lite"/>
    </source>
</evidence>
<feature type="transmembrane region" description="Helical" evidence="2">
    <location>
        <begin position="65"/>
        <end position="90"/>
    </location>
</feature>
<keyword evidence="2" id="KW-0812">Transmembrane</keyword>
<dbReference type="EMBL" id="JRES01000501">
    <property type="protein sequence ID" value="KNC30643.1"/>
    <property type="molecule type" value="Genomic_DNA"/>
</dbReference>
<reference evidence="3 4" key="1">
    <citation type="journal article" date="2015" name="Nat. Commun.">
        <title>Lucilia cuprina genome unlocks parasitic fly biology to underpin future interventions.</title>
        <authorList>
            <person name="Anstead C.A."/>
            <person name="Korhonen P.K."/>
            <person name="Young N.D."/>
            <person name="Hall R.S."/>
            <person name="Jex A.R."/>
            <person name="Murali S.C."/>
            <person name="Hughes D.S."/>
            <person name="Lee S.F."/>
            <person name="Perry T."/>
            <person name="Stroehlein A.J."/>
            <person name="Ansell B.R."/>
            <person name="Breugelmans B."/>
            <person name="Hofmann A."/>
            <person name="Qu J."/>
            <person name="Dugan S."/>
            <person name="Lee S.L."/>
            <person name="Chao H."/>
            <person name="Dinh H."/>
            <person name="Han Y."/>
            <person name="Doddapaneni H.V."/>
            <person name="Worley K.C."/>
            <person name="Muzny D.M."/>
            <person name="Ioannidis P."/>
            <person name="Waterhouse R.M."/>
            <person name="Zdobnov E.M."/>
            <person name="James P.J."/>
            <person name="Bagnall N.H."/>
            <person name="Kotze A.C."/>
            <person name="Gibbs R.A."/>
            <person name="Richards S."/>
            <person name="Batterham P."/>
            <person name="Gasser R.B."/>
        </authorList>
    </citation>
    <scope>NUCLEOTIDE SEQUENCE [LARGE SCALE GENOMIC DNA]</scope>
    <source>
        <strain evidence="3 4">LS</strain>
        <tissue evidence="3">Full body</tissue>
    </source>
</reference>
<comment type="caution">
    <text evidence="3">The sequence shown here is derived from an EMBL/GenBank/DDBJ whole genome shotgun (WGS) entry which is preliminary data.</text>
</comment>
<protein>
    <submittedName>
        <fullName evidence="3">Uncharacterized protein</fullName>
    </submittedName>
</protein>
<dbReference type="STRING" id="7375.A0A0L0CE03"/>
<feature type="region of interest" description="Disordered" evidence="1">
    <location>
        <begin position="236"/>
        <end position="257"/>
    </location>
</feature>
<keyword evidence="4" id="KW-1185">Reference proteome</keyword>
<dbReference type="GO" id="GO:0005886">
    <property type="term" value="C:plasma membrane"/>
    <property type="evidence" value="ECO:0007669"/>
    <property type="project" value="TreeGrafter"/>
</dbReference>
<dbReference type="OrthoDB" id="8174021at2759"/>
<name>A0A0L0CE03_LUCCU</name>
<evidence type="ECO:0000313" key="4">
    <source>
        <dbReference type="Proteomes" id="UP000037069"/>
    </source>
</evidence>
<dbReference type="PANTHER" id="PTHR36694">
    <property type="entry name" value="PASIFLORA 1, ISOFORM A-RELATED"/>
    <property type="match status" value="1"/>
</dbReference>
<dbReference type="Proteomes" id="UP000037069">
    <property type="component" value="Unassembled WGS sequence"/>
</dbReference>
<feature type="transmembrane region" description="Helical" evidence="2">
    <location>
        <begin position="154"/>
        <end position="175"/>
    </location>
</feature>
<keyword evidence="2" id="KW-1133">Transmembrane helix</keyword>
<dbReference type="PANTHER" id="PTHR36694:SF4">
    <property type="entry name" value="LD42595P"/>
    <property type="match status" value="1"/>
</dbReference>
<dbReference type="GO" id="GO:0019991">
    <property type="term" value="P:septate junction assembly"/>
    <property type="evidence" value="ECO:0007669"/>
    <property type="project" value="TreeGrafter"/>
</dbReference>
<feature type="region of interest" description="Disordered" evidence="1">
    <location>
        <begin position="1"/>
        <end position="30"/>
    </location>
</feature>
<accession>A0A0L0CE03</accession>
<gene>
    <name evidence="3" type="ORF">FF38_11642</name>
</gene>
<dbReference type="GO" id="GO:0060857">
    <property type="term" value="P:establishment of glial blood-brain barrier"/>
    <property type="evidence" value="ECO:0007669"/>
    <property type="project" value="TreeGrafter"/>
</dbReference>
<feature type="transmembrane region" description="Helical" evidence="2">
    <location>
        <begin position="118"/>
        <end position="142"/>
    </location>
</feature>
<dbReference type="OMA" id="MIFAYNI"/>
<feature type="compositionally biased region" description="Polar residues" evidence="1">
    <location>
        <begin position="7"/>
        <end position="30"/>
    </location>
</feature>
<proteinExistence type="predicted"/>